<dbReference type="PATRIC" id="fig|380.5.peg.801"/>
<reference evidence="1 2" key="1">
    <citation type="journal article" date="2012" name="J. Bacteriol.">
        <title>Genome sequence of the soybean symbiont Sinorhizobium fredii HH103.</title>
        <authorList>
            <person name="Weidner S."/>
            <person name="Becker A."/>
            <person name="Bonilla I."/>
            <person name="Jaenicke S."/>
            <person name="Lloret J."/>
            <person name="Margaret I."/>
            <person name="Puhler A."/>
            <person name="Ruiz-Sainz J.E."/>
            <person name="Schneiker-Bekel S."/>
            <person name="Szczepanowski R."/>
            <person name="Vinardell J.M."/>
            <person name="Zehner S."/>
            <person name="Gottfert M."/>
        </authorList>
    </citation>
    <scope>NUCLEOTIDE SEQUENCE [LARGE SCALE GENOMIC DNA]</scope>
    <source>
        <strain evidence="1 2">HH103</strain>
    </source>
</reference>
<protein>
    <submittedName>
        <fullName evidence="1">Uncharacterized protein</fullName>
    </submittedName>
</protein>
<evidence type="ECO:0000313" key="1">
    <source>
        <dbReference type="EMBL" id="CCE95248.1"/>
    </source>
</evidence>
<evidence type="ECO:0000313" key="2">
    <source>
        <dbReference type="Proteomes" id="UP000007735"/>
    </source>
</evidence>
<proteinExistence type="predicted"/>
<dbReference type="AlphaFoldDB" id="G9A2X4"/>
<gene>
    <name evidence="1" type="ordered locus">SFHH103_00749</name>
</gene>
<name>G9A2X4_SINF1</name>
<organism evidence="1 2">
    <name type="scientific">Sinorhizobium fredii (strain HH103)</name>
    <dbReference type="NCBI Taxonomy" id="1117943"/>
    <lineage>
        <taxon>Bacteria</taxon>
        <taxon>Pseudomonadati</taxon>
        <taxon>Pseudomonadota</taxon>
        <taxon>Alphaproteobacteria</taxon>
        <taxon>Hyphomicrobiales</taxon>
        <taxon>Rhizobiaceae</taxon>
        <taxon>Sinorhizobium/Ensifer group</taxon>
        <taxon>Sinorhizobium</taxon>
    </lineage>
</organism>
<dbReference type="HOGENOM" id="CLU_3204394_0_0_5"/>
<dbReference type="KEGG" id="sfh:SFHH103_00749"/>
<dbReference type="Proteomes" id="UP000007735">
    <property type="component" value="Chromosome"/>
</dbReference>
<accession>G9A2X4</accession>
<dbReference type="EMBL" id="HE616890">
    <property type="protein sequence ID" value="CCE95248.1"/>
    <property type="molecule type" value="Genomic_DNA"/>
</dbReference>
<sequence>MPGNPKSLTNFSAPDVTFAVSFPLHGEWTKKPLAFKPTLIFQQSQ</sequence>